<dbReference type="Proteomes" id="UP000324376">
    <property type="component" value="Unassembled WGS sequence"/>
</dbReference>
<accession>A0A5S5C2V0</accession>
<organism evidence="1 2">
    <name type="scientific">Aquimarina intermedia</name>
    <dbReference type="NCBI Taxonomy" id="350814"/>
    <lineage>
        <taxon>Bacteria</taxon>
        <taxon>Pseudomonadati</taxon>
        <taxon>Bacteroidota</taxon>
        <taxon>Flavobacteriia</taxon>
        <taxon>Flavobacteriales</taxon>
        <taxon>Flavobacteriaceae</taxon>
        <taxon>Aquimarina</taxon>
    </lineage>
</organism>
<sequence>MSSIFNQVLILFSTLFNVNSEIVADRSELLLDLQNQTATITYYDLETSENVEKLFIQEDLKRIKQATKFNSSYEFLSLSNVAVEAKKNSVDITITFTFDKFSDVGKFINLKLVDGNIIYPQMEMEKVTSSNGKKMRLEELDVIAWDATTKIFELAIKRDKNIDKYQNFETIAPYFE</sequence>
<proteinExistence type="predicted"/>
<dbReference type="RefSeq" id="WP_148782839.1">
    <property type="nucleotide sequence ID" value="NZ_VNHU01000006.1"/>
</dbReference>
<evidence type="ECO:0000313" key="1">
    <source>
        <dbReference type="EMBL" id="TYP72802.1"/>
    </source>
</evidence>
<gene>
    <name evidence="1" type="ORF">BD809_10650</name>
</gene>
<reference evidence="1 2" key="1">
    <citation type="submission" date="2019-07" db="EMBL/GenBank/DDBJ databases">
        <title>Genomic Encyclopedia of Archaeal and Bacterial Type Strains, Phase II (KMG-II): from individual species to whole genera.</title>
        <authorList>
            <person name="Goeker M."/>
        </authorList>
    </citation>
    <scope>NUCLEOTIDE SEQUENCE [LARGE SCALE GENOMIC DNA]</scope>
    <source>
        <strain evidence="1 2">DSM 17527</strain>
    </source>
</reference>
<protein>
    <submittedName>
        <fullName evidence="1">Uncharacterized protein</fullName>
    </submittedName>
</protein>
<dbReference type="AlphaFoldDB" id="A0A5S5C2V0"/>
<name>A0A5S5C2V0_9FLAO</name>
<keyword evidence="2" id="KW-1185">Reference proteome</keyword>
<dbReference type="EMBL" id="VNHU01000006">
    <property type="protein sequence ID" value="TYP72802.1"/>
    <property type="molecule type" value="Genomic_DNA"/>
</dbReference>
<comment type="caution">
    <text evidence="1">The sequence shown here is derived from an EMBL/GenBank/DDBJ whole genome shotgun (WGS) entry which is preliminary data.</text>
</comment>
<evidence type="ECO:0000313" key="2">
    <source>
        <dbReference type="Proteomes" id="UP000324376"/>
    </source>
</evidence>